<accession>A0A1X7G7L6</accession>
<proteinExistence type="predicted"/>
<keyword evidence="1" id="KW-0812">Transmembrane</keyword>
<evidence type="ECO:0000256" key="1">
    <source>
        <dbReference type="SAM" id="Phobius"/>
    </source>
</evidence>
<evidence type="ECO:0000313" key="3">
    <source>
        <dbReference type="Proteomes" id="UP000192940"/>
    </source>
</evidence>
<dbReference type="AlphaFoldDB" id="A0A1X7G7L6"/>
<keyword evidence="1" id="KW-0472">Membrane</keyword>
<dbReference type="EMBL" id="LT840184">
    <property type="protein sequence ID" value="SMF65442.1"/>
    <property type="molecule type" value="Genomic_DNA"/>
</dbReference>
<feature type="transmembrane region" description="Helical" evidence="1">
    <location>
        <begin position="85"/>
        <end position="107"/>
    </location>
</feature>
<gene>
    <name evidence="2" type="ORF">SAMN05661091_0167</name>
</gene>
<name>A0A1X7G7L6_9BACL</name>
<keyword evidence="1" id="KW-1133">Transmembrane helix</keyword>
<organism evidence="2 3">
    <name type="scientific">Paenibacillus uliginis N3/975</name>
    <dbReference type="NCBI Taxonomy" id="1313296"/>
    <lineage>
        <taxon>Bacteria</taxon>
        <taxon>Bacillati</taxon>
        <taxon>Bacillota</taxon>
        <taxon>Bacilli</taxon>
        <taxon>Bacillales</taxon>
        <taxon>Paenibacillaceae</taxon>
        <taxon>Paenibacillus</taxon>
    </lineage>
</organism>
<dbReference type="Proteomes" id="UP000192940">
    <property type="component" value="Chromosome I"/>
</dbReference>
<feature type="transmembrane region" description="Helical" evidence="1">
    <location>
        <begin position="43"/>
        <end position="64"/>
    </location>
</feature>
<feature type="transmembrane region" description="Helical" evidence="1">
    <location>
        <begin position="113"/>
        <end position="132"/>
    </location>
</feature>
<reference evidence="2 3" key="1">
    <citation type="submission" date="2017-04" db="EMBL/GenBank/DDBJ databases">
        <authorList>
            <person name="Afonso C.L."/>
            <person name="Miller P.J."/>
            <person name="Scott M.A."/>
            <person name="Spackman E."/>
            <person name="Goraichik I."/>
            <person name="Dimitrov K.M."/>
            <person name="Suarez D.L."/>
            <person name="Swayne D.E."/>
        </authorList>
    </citation>
    <scope>NUCLEOTIDE SEQUENCE [LARGE SCALE GENOMIC DNA]</scope>
    <source>
        <strain evidence="2 3">N3/975</strain>
    </source>
</reference>
<sequence>MSKLLAALFSSLLICLVAAYLDYTPMDVREAGVSYYSYFRLFIVGWIIIFPMYLVLGIPLSLIMDGAVARFFYEAPKGVAFCMKPISYLLASVAAGWLFSLLVGTGGWNTYKYPFMLGALLFWGTQEIIRLIGRKLRMGSTRPRRNTM</sequence>
<protein>
    <submittedName>
        <fullName evidence="2">Uncharacterized protein</fullName>
    </submittedName>
</protein>
<dbReference type="STRING" id="1313296.SAMN05661091_0167"/>
<keyword evidence="3" id="KW-1185">Reference proteome</keyword>
<evidence type="ECO:0000313" key="2">
    <source>
        <dbReference type="EMBL" id="SMF65442.1"/>
    </source>
</evidence>